<dbReference type="RefSeq" id="WP_126639258.1">
    <property type="nucleotide sequence ID" value="NZ_BIFH01000023.1"/>
</dbReference>
<feature type="compositionally biased region" description="Low complexity" evidence="1">
    <location>
        <begin position="128"/>
        <end position="140"/>
    </location>
</feature>
<feature type="compositionally biased region" description="Basic and acidic residues" evidence="1">
    <location>
        <begin position="141"/>
        <end position="154"/>
    </location>
</feature>
<feature type="region of interest" description="Disordered" evidence="1">
    <location>
        <begin position="49"/>
        <end position="154"/>
    </location>
</feature>
<evidence type="ECO:0000313" key="3">
    <source>
        <dbReference type="EMBL" id="GCD97280.1"/>
    </source>
</evidence>
<evidence type="ECO:0000256" key="1">
    <source>
        <dbReference type="SAM" id="MobiDB-lite"/>
    </source>
</evidence>
<comment type="caution">
    <text evidence="3">The sequence shown here is derived from an EMBL/GenBank/DDBJ whole genome shotgun (WGS) entry which is preliminary data.</text>
</comment>
<dbReference type="InterPro" id="IPR050570">
    <property type="entry name" value="Cell_wall_metabolism_enzyme"/>
</dbReference>
<dbReference type="CDD" id="cd12797">
    <property type="entry name" value="M23_peptidase"/>
    <property type="match status" value="1"/>
</dbReference>
<sequence length="287" mass="29257">MPHSPATPPTEAPTTPVDRRARLRGARPGRTVVVVSSLALLAVAVTTGVQGTGTDSTGKRAAGAASADPETARRLADRGADVAARSEERSTLDAAGSAEAARQARETREAEQAAAEAEQAREAERAAQAEQAAQTAQAAQAEREAAAARADAERAASGWVLPTSDYTLTGRFGNSGARWAHTHTGLDFAAPSGTPIRAAAAGTISSAGPAGAFGNRIVLTHPDGTRTWYCHQSRFAKTSGSVAAGEVIGYVGTTGNSTGPHLHFEVHPGGGSAVDPNVWLTGRGVKP</sequence>
<feature type="compositionally biased region" description="Basic and acidic residues" evidence="1">
    <location>
        <begin position="70"/>
        <end position="91"/>
    </location>
</feature>
<evidence type="ECO:0000259" key="2">
    <source>
        <dbReference type="Pfam" id="PF01551"/>
    </source>
</evidence>
<feature type="domain" description="M23ase beta-sheet core" evidence="2">
    <location>
        <begin position="182"/>
        <end position="276"/>
    </location>
</feature>
<protein>
    <submittedName>
        <fullName evidence="3">Peptidase</fullName>
    </submittedName>
</protein>
<dbReference type="GO" id="GO:0004222">
    <property type="term" value="F:metalloendopeptidase activity"/>
    <property type="evidence" value="ECO:0007669"/>
    <property type="project" value="TreeGrafter"/>
</dbReference>
<organism evidence="3 4">
    <name type="scientific">Embleya hyalina</name>
    <dbReference type="NCBI Taxonomy" id="516124"/>
    <lineage>
        <taxon>Bacteria</taxon>
        <taxon>Bacillati</taxon>
        <taxon>Actinomycetota</taxon>
        <taxon>Actinomycetes</taxon>
        <taxon>Kitasatosporales</taxon>
        <taxon>Streptomycetaceae</taxon>
        <taxon>Embleya</taxon>
    </lineage>
</organism>
<dbReference type="EMBL" id="BIFH01000023">
    <property type="protein sequence ID" value="GCD97280.1"/>
    <property type="molecule type" value="Genomic_DNA"/>
</dbReference>
<name>A0A401YRP6_9ACTN</name>
<proteinExistence type="predicted"/>
<dbReference type="Pfam" id="PF01551">
    <property type="entry name" value="Peptidase_M23"/>
    <property type="match status" value="1"/>
</dbReference>
<dbReference type="PANTHER" id="PTHR21666">
    <property type="entry name" value="PEPTIDASE-RELATED"/>
    <property type="match status" value="1"/>
</dbReference>
<dbReference type="AlphaFoldDB" id="A0A401YRP6"/>
<dbReference type="InterPro" id="IPR011055">
    <property type="entry name" value="Dup_hybrid_motif"/>
</dbReference>
<accession>A0A401YRP6</accession>
<evidence type="ECO:0000313" key="4">
    <source>
        <dbReference type="Proteomes" id="UP000286931"/>
    </source>
</evidence>
<dbReference type="InterPro" id="IPR016047">
    <property type="entry name" value="M23ase_b-sheet_dom"/>
</dbReference>
<feature type="region of interest" description="Disordered" evidence="1">
    <location>
        <begin position="1"/>
        <end position="28"/>
    </location>
</feature>
<feature type="compositionally biased region" description="Basic and acidic residues" evidence="1">
    <location>
        <begin position="118"/>
        <end position="127"/>
    </location>
</feature>
<reference evidence="3 4" key="1">
    <citation type="submission" date="2018-12" db="EMBL/GenBank/DDBJ databases">
        <title>Draft genome sequence of Embleya hyalina NBRC 13850T.</title>
        <authorList>
            <person name="Komaki H."/>
            <person name="Hosoyama A."/>
            <person name="Kimura A."/>
            <person name="Ichikawa N."/>
            <person name="Tamura T."/>
        </authorList>
    </citation>
    <scope>NUCLEOTIDE SEQUENCE [LARGE SCALE GENOMIC DNA]</scope>
    <source>
        <strain evidence="3 4">NBRC 13850</strain>
    </source>
</reference>
<dbReference type="PANTHER" id="PTHR21666:SF270">
    <property type="entry name" value="MUREIN HYDROLASE ACTIVATOR ENVC"/>
    <property type="match status" value="1"/>
</dbReference>
<dbReference type="OrthoDB" id="5244067at2"/>
<keyword evidence="4" id="KW-1185">Reference proteome</keyword>
<feature type="compositionally biased region" description="Pro residues" evidence="1">
    <location>
        <begin position="1"/>
        <end position="11"/>
    </location>
</feature>
<gene>
    <name evidence="3" type="ORF">EHYA_04972</name>
</gene>
<dbReference type="Gene3D" id="2.70.70.10">
    <property type="entry name" value="Glucose Permease (Domain IIA)"/>
    <property type="match status" value="1"/>
</dbReference>
<dbReference type="Proteomes" id="UP000286931">
    <property type="component" value="Unassembled WGS sequence"/>
</dbReference>
<dbReference type="SUPFAM" id="SSF51261">
    <property type="entry name" value="Duplicated hybrid motif"/>
    <property type="match status" value="1"/>
</dbReference>
<feature type="compositionally biased region" description="Basic and acidic residues" evidence="1">
    <location>
        <begin position="102"/>
        <end position="111"/>
    </location>
</feature>